<comment type="caution">
    <text evidence="3">The sequence shown here is derived from an EMBL/GenBank/DDBJ whole genome shotgun (WGS) entry which is preliminary data.</text>
</comment>
<dbReference type="Proteomes" id="UP001259659">
    <property type="component" value="Unassembled WGS sequence"/>
</dbReference>
<dbReference type="Gene3D" id="3.30.160.660">
    <property type="match status" value="1"/>
</dbReference>
<reference evidence="3 4" key="1">
    <citation type="submission" date="2022-06" db="EMBL/GenBank/DDBJ databases">
        <title>Haloarcula sp. a new haloarchaeum isolate from saline soil.</title>
        <authorList>
            <person name="Strakova D."/>
            <person name="Galisteo C."/>
            <person name="Sanchez-Porro C."/>
            <person name="Ventosa A."/>
        </authorList>
    </citation>
    <scope>NUCLEOTIDE SEQUENCE [LARGE SCALE GENOMIC DNA]</scope>
    <source>
        <strain evidence="3 4">S1CR25-12</strain>
    </source>
</reference>
<feature type="domain" description="YcaO" evidence="2">
    <location>
        <begin position="66"/>
        <end position="423"/>
    </location>
</feature>
<feature type="region of interest" description="Disordered" evidence="1">
    <location>
        <begin position="397"/>
        <end position="423"/>
    </location>
</feature>
<dbReference type="Gene3D" id="3.30.1330.230">
    <property type="match status" value="1"/>
</dbReference>
<dbReference type="InterPro" id="IPR003776">
    <property type="entry name" value="YcaO-like_dom"/>
</dbReference>
<evidence type="ECO:0000313" key="4">
    <source>
        <dbReference type="Proteomes" id="UP001259659"/>
    </source>
</evidence>
<dbReference type="Gene3D" id="3.30.40.250">
    <property type="match status" value="1"/>
</dbReference>
<accession>A0ABU2FDL9</accession>
<evidence type="ECO:0000256" key="1">
    <source>
        <dbReference type="SAM" id="MobiDB-lite"/>
    </source>
</evidence>
<organism evidence="3 4">
    <name type="scientific">Haloarcula saliterrae</name>
    <dbReference type="NCBI Taxonomy" id="2950534"/>
    <lineage>
        <taxon>Archaea</taxon>
        <taxon>Methanobacteriati</taxon>
        <taxon>Methanobacteriota</taxon>
        <taxon>Stenosarchaea group</taxon>
        <taxon>Halobacteria</taxon>
        <taxon>Halobacteriales</taxon>
        <taxon>Haloarculaceae</taxon>
        <taxon>Haloarcula</taxon>
    </lineage>
</organism>
<dbReference type="PROSITE" id="PS51664">
    <property type="entry name" value="YCAO"/>
    <property type="match status" value="1"/>
</dbReference>
<dbReference type="Pfam" id="PF02624">
    <property type="entry name" value="YcaO"/>
    <property type="match status" value="1"/>
</dbReference>
<evidence type="ECO:0000259" key="2">
    <source>
        <dbReference type="PROSITE" id="PS51664"/>
    </source>
</evidence>
<feature type="compositionally biased region" description="Basic and acidic residues" evidence="1">
    <location>
        <begin position="404"/>
        <end position="423"/>
    </location>
</feature>
<dbReference type="PANTHER" id="PTHR37809:SF1">
    <property type="entry name" value="RIBOSOMAL PROTEIN S12 METHYLTHIOTRANSFERASE ACCESSORY FACTOR YCAO"/>
    <property type="match status" value="1"/>
</dbReference>
<dbReference type="PANTHER" id="PTHR37809">
    <property type="entry name" value="RIBOSOMAL PROTEIN S12 METHYLTHIOTRANSFERASE ACCESSORY FACTOR YCAO"/>
    <property type="match status" value="1"/>
</dbReference>
<name>A0ABU2FDL9_9EURY</name>
<gene>
    <name evidence="3" type="ORF">NDI56_13100</name>
</gene>
<evidence type="ECO:0000313" key="3">
    <source>
        <dbReference type="EMBL" id="MDS0260334.1"/>
    </source>
</evidence>
<proteinExistence type="predicted"/>
<dbReference type="RefSeq" id="WP_310920002.1">
    <property type="nucleotide sequence ID" value="NZ_JAMQON010000003.1"/>
</dbReference>
<protein>
    <submittedName>
        <fullName evidence="3">YcaO-like family protein</fullName>
    </submittedName>
</protein>
<sequence length="423" mass="46486">MNIETTDADCPPGLHRLVGAKSGLVSEVIYHLSERASPDVCQTTPSLCDLGYTFRTDRSVELQITGKGTDFQRSLVSCLGEFAERYAMSWPDPESMRRASHAALDASERVVDFDSLNPFRSLSDDGLTRETELLWSAGTDLHTGETVHVPAELVWNDLRVMEDEPSRLFSTSNGLAAGPTLQAAVLWALYELIERDGLMRTWWHHRTPQRVETAQIPALEETLSRINPDTDLSIHLLDIRSRVDVPTYCGALVSEREAYPKFLLAGSAHLDARAALREAAVEVCQGWSYAHSLALDTDPDSLEHGDTGFAFGENVCYYGSPSNFDEVSFLFGGGTVRPDPESGPPVDEWSVEKRLQQTLALLDEADCTPIAVDVTSDDIRRGGIDVARVVVPELVGLTPPSHPPTEHPDLSAADLVEKPHPFP</sequence>
<dbReference type="EMBL" id="JAMQON010000003">
    <property type="protein sequence ID" value="MDS0260334.1"/>
    <property type="molecule type" value="Genomic_DNA"/>
</dbReference>
<keyword evidence="4" id="KW-1185">Reference proteome</keyword>